<evidence type="ECO:0000313" key="14">
    <source>
        <dbReference type="Proteomes" id="UP001497457"/>
    </source>
</evidence>
<keyword evidence="4 11" id="KW-0812">Transmembrane</keyword>
<evidence type="ECO:0000256" key="2">
    <source>
        <dbReference type="ARBA" id="ARBA00009324"/>
    </source>
</evidence>
<accession>A0ABC9BLD9</accession>
<evidence type="ECO:0000256" key="4">
    <source>
        <dbReference type="ARBA" id="ARBA00022692"/>
    </source>
</evidence>
<comment type="catalytic activity">
    <reaction evidence="10">
        <text>a long-chain fatty aldehyde + 2 NADPH + O2 + H(+) = a long-chain alkane + formate + 2 NADP(+) + H2O</text>
        <dbReference type="Rhea" id="RHEA:21440"/>
        <dbReference type="ChEBI" id="CHEBI:15377"/>
        <dbReference type="ChEBI" id="CHEBI:15378"/>
        <dbReference type="ChEBI" id="CHEBI:15379"/>
        <dbReference type="ChEBI" id="CHEBI:15740"/>
        <dbReference type="ChEBI" id="CHEBI:17176"/>
        <dbReference type="ChEBI" id="CHEBI:57783"/>
        <dbReference type="ChEBI" id="CHEBI:58349"/>
        <dbReference type="ChEBI" id="CHEBI:83563"/>
        <dbReference type="EC" id="4.1.99.5"/>
    </reaction>
</comment>
<proteinExistence type="inferred from homology"/>
<keyword evidence="6" id="KW-0521">NADP</keyword>
<evidence type="ECO:0000256" key="10">
    <source>
        <dbReference type="ARBA" id="ARBA00047909"/>
    </source>
</evidence>
<dbReference type="AlphaFoldDB" id="A0ABC9BLD9"/>
<keyword evidence="14" id="KW-1185">Reference proteome</keyword>
<comment type="similarity">
    <text evidence="2">Belongs to the sterol desaturase family.</text>
</comment>
<evidence type="ECO:0000256" key="7">
    <source>
        <dbReference type="ARBA" id="ARBA00022989"/>
    </source>
</evidence>
<dbReference type="InterPro" id="IPR006694">
    <property type="entry name" value="Fatty_acid_hydroxylase"/>
</dbReference>
<protein>
    <recommendedName>
        <fullName evidence="3">aldehyde oxygenase (deformylating)</fullName>
        <ecNumber evidence="3">4.1.99.5</ecNumber>
    </recommendedName>
</protein>
<keyword evidence="7 11" id="KW-1133">Transmembrane helix</keyword>
<name>A0ABC9BLD9_9POAL</name>
<organism evidence="13 14">
    <name type="scientific">Urochloa decumbens</name>
    <dbReference type="NCBI Taxonomy" id="240449"/>
    <lineage>
        <taxon>Eukaryota</taxon>
        <taxon>Viridiplantae</taxon>
        <taxon>Streptophyta</taxon>
        <taxon>Embryophyta</taxon>
        <taxon>Tracheophyta</taxon>
        <taxon>Spermatophyta</taxon>
        <taxon>Magnoliopsida</taxon>
        <taxon>Liliopsida</taxon>
        <taxon>Poales</taxon>
        <taxon>Poaceae</taxon>
        <taxon>PACMAD clade</taxon>
        <taxon>Panicoideae</taxon>
        <taxon>Panicodae</taxon>
        <taxon>Paniceae</taxon>
        <taxon>Melinidinae</taxon>
        <taxon>Urochloa</taxon>
    </lineage>
</organism>
<dbReference type="EC" id="4.1.99.5" evidence="3"/>
<evidence type="ECO:0000256" key="9">
    <source>
        <dbReference type="ARBA" id="ARBA00023239"/>
    </source>
</evidence>
<evidence type="ECO:0000256" key="11">
    <source>
        <dbReference type="SAM" id="Phobius"/>
    </source>
</evidence>
<keyword evidence="8 11" id="KW-0472">Membrane</keyword>
<keyword evidence="9" id="KW-0456">Lyase</keyword>
<dbReference type="GO" id="GO:0005789">
    <property type="term" value="C:endoplasmic reticulum membrane"/>
    <property type="evidence" value="ECO:0007669"/>
    <property type="project" value="UniProtKB-SubCell"/>
</dbReference>
<comment type="subcellular location">
    <subcellularLocation>
        <location evidence="1">Endoplasmic reticulum membrane</location>
        <topology evidence="1">Multi-pass membrane protein</topology>
    </subcellularLocation>
</comment>
<evidence type="ECO:0000256" key="6">
    <source>
        <dbReference type="ARBA" id="ARBA00022857"/>
    </source>
</evidence>
<dbReference type="GO" id="GO:0071771">
    <property type="term" value="F:aldehyde oxygenase (deformylating) activity"/>
    <property type="evidence" value="ECO:0007669"/>
    <property type="project" value="UniProtKB-EC"/>
</dbReference>
<evidence type="ECO:0000259" key="12">
    <source>
        <dbReference type="Pfam" id="PF04116"/>
    </source>
</evidence>
<feature type="transmembrane region" description="Helical" evidence="11">
    <location>
        <begin position="36"/>
        <end position="59"/>
    </location>
</feature>
<sequence length="308" mass="34752">MMPYGTAAEAEAALGRSMTWAEALWFRYSAGMPDLWLTWNIALVYLVMYAVAPLPVMILQQLAPGYALRHKLQPGVPQPSPVSAYLTYIWDSKGVTLSALGPFPLIYSAAFKLFGVRTGLPLPSIWETAMHLVVYSLVEDYLSYWLHRFLHTKWGYENIHHVHHEKTAPSGFAAAYATGTELTLYLITLFLGPAIVPSHVTTHWLWFAIRIMEAFDAHCGYDFPFTLARFIPFFGGAEFHDYHHYAGEKTKSNFSSVFTHCDYIYGTNKGYMYHKRSLAKVSARRTDGQTAVATALDRLGRSALHKLS</sequence>
<evidence type="ECO:0000256" key="1">
    <source>
        <dbReference type="ARBA" id="ARBA00004477"/>
    </source>
</evidence>
<evidence type="ECO:0000256" key="5">
    <source>
        <dbReference type="ARBA" id="ARBA00022824"/>
    </source>
</evidence>
<evidence type="ECO:0000256" key="8">
    <source>
        <dbReference type="ARBA" id="ARBA00023136"/>
    </source>
</evidence>
<dbReference type="Pfam" id="PF04116">
    <property type="entry name" value="FA_hydroxylase"/>
    <property type="match status" value="1"/>
</dbReference>
<dbReference type="Proteomes" id="UP001497457">
    <property type="component" value="Chromosome 26rd"/>
</dbReference>
<keyword evidence="5" id="KW-0256">Endoplasmic reticulum</keyword>
<evidence type="ECO:0000256" key="3">
    <source>
        <dbReference type="ARBA" id="ARBA00013146"/>
    </source>
</evidence>
<feature type="domain" description="Fatty acid hydroxylase" evidence="12">
    <location>
        <begin position="133"/>
        <end position="267"/>
    </location>
</feature>
<dbReference type="EMBL" id="OZ075136">
    <property type="protein sequence ID" value="CAL5003855.1"/>
    <property type="molecule type" value="Genomic_DNA"/>
</dbReference>
<gene>
    <name evidence="13" type="ORF">URODEC1_LOCUS66586</name>
</gene>
<reference evidence="13" key="1">
    <citation type="submission" date="2024-10" db="EMBL/GenBank/DDBJ databases">
        <authorList>
            <person name="Ryan C."/>
        </authorList>
    </citation>
    <scope>NUCLEOTIDE SEQUENCE [LARGE SCALE GENOMIC DNA]</scope>
</reference>
<evidence type="ECO:0000313" key="13">
    <source>
        <dbReference type="EMBL" id="CAL5003855.1"/>
    </source>
</evidence>
<dbReference type="PANTHER" id="PTHR11863">
    <property type="entry name" value="STEROL DESATURASE"/>
    <property type="match status" value="1"/>
</dbReference>
<dbReference type="InterPro" id="IPR050307">
    <property type="entry name" value="Sterol_Desaturase_Related"/>
</dbReference>